<feature type="non-terminal residue" evidence="1">
    <location>
        <position position="1"/>
    </location>
</feature>
<dbReference type="Proteomes" id="UP001444071">
    <property type="component" value="Unassembled WGS sequence"/>
</dbReference>
<sequence length="65" mass="6868">PVSQSGDSSSAAGRLHSHRYSPLTLALSLLTRSVRGGDQQTLCLSAYVIDGWCLHTPTGRPTCLA</sequence>
<protein>
    <submittedName>
        <fullName evidence="1">Uncharacterized protein</fullName>
    </submittedName>
</protein>
<accession>A0ABV0VW53</accession>
<gene>
    <name evidence="1" type="ORF">XENORESO_021912</name>
</gene>
<keyword evidence="2" id="KW-1185">Reference proteome</keyword>
<evidence type="ECO:0000313" key="2">
    <source>
        <dbReference type="Proteomes" id="UP001444071"/>
    </source>
</evidence>
<comment type="caution">
    <text evidence="1">The sequence shown here is derived from an EMBL/GenBank/DDBJ whole genome shotgun (WGS) entry which is preliminary data.</text>
</comment>
<organism evidence="1 2">
    <name type="scientific">Xenotaenia resolanae</name>
    <dbReference type="NCBI Taxonomy" id="208358"/>
    <lineage>
        <taxon>Eukaryota</taxon>
        <taxon>Metazoa</taxon>
        <taxon>Chordata</taxon>
        <taxon>Craniata</taxon>
        <taxon>Vertebrata</taxon>
        <taxon>Euteleostomi</taxon>
        <taxon>Actinopterygii</taxon>
        <taxon>Neopterygii</taxon>
        <taxon>Teleostei</taxon>
        <taxon>Neoteleostei</taxon>
        <taxon>Acanthomorphata</taxon>
        <taxon>Ovalentaria</taxon>
        <taxon>Atherinomorphae</taxon>
        <taxon>Cyprinodontiformes</taxon>
        <taxon>Goodeidae</taxon>
        <taxon>Xenotaenia</taxon>
    </lineage>
</organism>
<proteinExistence type="predicted"/>
<dbReference type="EMBL" id="JAHRIM010010972">
    <property type="protein sequence ID" value="MEQ2260646.1"/>
    <property type="molecule type" value="Genomic_DNA"/>
</dbReference>
<name>A0ABV0VW53_9TELE</name>
<evidence type="ECO:0000313" key="1">
    <source>
        <dbReference type="EMBL" id="MEQ2260646.1"/>
    </source>
</evidence>
<reference evidence="1 2" key="1">
    <citation type="submission" date="2021-06" db="EMBL/GenBank/DDBJ databases">
        <authorList>
            <person name="Palmer J.M."/>
        </authorList>
    </citation>
    <scope>NUCLEOTIDE SEQUENCE [LARGE SCALE GENOMIC DNA]</scope>
    <source>
        <strain evidence="1 2">XR_2019</strain>
        <tissue evidence="1">Muscle</tissue>
    </source>
</reference>